<gene>
    <name evidence="2" type="ORF">ORD21_10265</name>
</gene>
<comment type="caution">
    <text evidence="2">The sequence shown here is derived from an EMBL/GenBank/DDBJ whole genome shotgun (WGS) entry which is preliminary data.</text>
</comment>
<evidence type="ECO:0000313" key="2">
    <source>
        <dbReference type="EMBL" id="MDV6374968.1"/>
    </source>
</evidence>
<keyword evidence="1" id="KW-0732">Signal</keyword>
<keyword evidence="3" id="KW-1185">Reference proteome</keyword>
<reference evidence="2 3" key="1">
    <citation type="submission" date="2022-11" db="EMBL/GenBank/DDBJ databases">
        <title>Deinococcus ZS9-10, Low Temperature and Draught-tolerating, UV-resistant Bacteria from Continental Antarctica.</title>
        <authorList>
            <person name="Cheng L."/>
        </authorList>
    </citation>
    <scope>NUCLEOTIDE SEQUENCE [LARGE SCALE GENOMIC DNA]</scope>
    <source>
        <strain evidence="2 3">ZS9-10</strain>
    </source>
</reference>
<organism evidence="2 3">
    <name type="scientific">Deinococcus arenicola</name>
    <dbReference type="NCBI Taxonomy" id="2994950"/>
    <lineage>
        <taxon>Bacteria</taxon>
        <taxon>Thermotogati</taxon>
        <taxon>Deinococcota</taxon>
        <taxon>Deinococci</taxon>
        <taxon>Deinococcales</taxon>
        <taxon>Deinococcaceae</taxon>
        <taxon>Deinococcus</taxon>
    </lineage>
</organism>
<proteinExistence type="predicted"/>
<dbReference type="EMBL" id="JAPMIV010000016">
    <property type="protein sequence ID" value="MDV6374968.1"/>
    <property type="molecule type" value="Genomic_DNA"/>
</dbReference>
<dbReference type="SUPFAM" id="SSF56954">
    <property type="entry name" value="Outer membrane efflux proteins (OEP)"/>
    <property type="match status" value="1"/>
</dbReference>
<evidence type="ECO:0000256" key="1">
    <source>
        <dbReference type="SAM" id="SignalP"/>
    </source>
</evidence>
<feature type="chain" id="PRO_5046629544" evidence="1">
    <location>
        <begin position="21"/>
        <end position="63"/>
    </location>
</feature>
<name>A0ABU4DRF8_9DEIO</name>
<feature type="non-terminal residue" evidence="2">
    <location>
        <position position="63"/>
    </location>
</feature>
<dbReference type="Proteomes" id="UP001276150">
    <property type="component" value="Unassembled WGS sequence"/>
</dbReference>
<protein>
    <submittedName>
        <fullName evidence="2">Uncharacterized protein</fullName>
    </submittedName>
</protein>
<sequence length="63" mass="6539">MNRKRLFLTVSLLLMPSALAQTTPVKSPSVTANTAVTAAVTNNADVKTAQANLDKAQAANRAA</sequence>
<feature type="signal peptide" evidence="1">
    <location>
        <begin position="1"/>
        <end position="20"/>
    </location>
</feature>
<evidence type="ECO:0000313" key="3">
    <source>
        <dbReference type="Proteomes" id="UP001276150"/>
    </source>
</evidence>
<accession>A0ABU4DRF8</accession>